<evidence type="ECO:0000256" key="1">
    <source>
        <dbReference type="SAM" id="Coils"/>
    </source>
</evidence>
<proteinExistence type="predicted"/>
<dbReference type="Proteomes" id="UP000059672">
    <property type="component" value="Chromosome"/>
</dbReference>
<keyword evidence="2" id="KW-0812">Transmembrane</keyword>
<dbReference type="OrthoDB" id="2084566at2"/>
<keyword evidence="1" id="KW-0175">Coiled coil</keyword>
<dbReference type="AlphaFoldDB" id="A0A0X8G534"/>
<dbReference type="EMBL" id="CP013355">
    <property type="protein sequence ID" value="AMC10228.1"/>
    <property type="molecule type" value="Genomic_DNA"/>
</dbReference>
<dbReference type="KEGG" id="lut:Lupro_02715"/>
<reference evidence="4" key="1">
    <citation type="submission" date="2015-12" db="EMBL/GenBank/DDBJ databases">
        <title>Complete genome sequence of Lutibacter profundus strain LP1.</title>
        <authorList>
            <person name="Wissuwa J."/>
            <person name="Le Moine Bauer S."/>
            <person name="Stokke R."/>
            <person name="Dahle H."/>
            <person name="Steen I.H."/>
        </authorList>
    </citation>
    <scope>NUCLEOTIDE SEQUENCE [LARGE SCALE GENOMIC DNA]</scope>
    <source>
        <strain evidence="4">LP1</strain>
    </source>
</reference>
<dbReference type="PATRIC" id="fig|1622118.3.peg.564"/>
<feature type="transmembrane region" description="Helical" evidence="2">
    <location>
        <begin position="600"/>
        <end position="620"/>
    </location>
</feature>
<protein>
    <submittedName>
        <fullName evidence="3">Uncharacterized protein</fullName>
    </submittedName>
</protein>
<dbReference type="RefSeq" id="WP_068206070.1">
    <property type="nucleotide sequence ID" value="NZ_CP013355.1"/>
</dbReference>
<reference evidence="3 4" key="2">
    <citation type="journal article" date="2016" name="Int. J. Syst. Evol. Microbiol.">
        <title>Lutibacter profundi sp. nov., isolated from a deep-sea hydrothermal system on the Arctic Mid-Ocean Ridge and emended description of the genus Lutibacter.</title>
        <authorList>
            <person name="Le Moine Bauer S."/>
            <person name="Roalkvam I."/>
            <person name="Steen I.H."/>
            <person name="Dahle H."/>
        </authorList>
    </citation>
    <scope>NUCLEOTIDE SEQUENCE [LARGE SCALE GENOMIC DNA]</scope>
    <source>
        <strain evidence="3 4">LP1</strain>
    </source>
</reference>
<name>A0A0X8G534_9FLAO</name>
<evidence type="ECO:0000313" key="4">
    <source>
        <dbReference type="Proteomes" id="UP000059672"/>
    </source>
</evidence>
<evidence type="ECO:0000256" key="2">
    <source>
        <dbReference type="SAM" id="Phobius"/>
    </source>
</evidence>
<organism evidence="3 4">
    <name type="scientific">Lutibacter profundi</name>
    <dbReference type="NCBI Taxonomy" id="1622118"/>
    <lineage>
        <taxon>Bacteria</taxon>
        <taxon>Pseudomonadati</taxon>
        <taxon>Bacteroidota</taxon>
        <taxon>Flavobacteriia</taxon>
        <taxon>Flavobacteriales</taxon>
        <taxon>Flavobacteriaceae</taxon>
        <taxon>Lutibacter</taxon>
    </lineage>
</organism>
<accession>A0A0X8G534</accession>
<keyword evidence="2" id="KW-1133">Transmembrane helix</keyword>
<evidence type="ECO:0000313" key="3">
    <source>
        <dbReference type="EMBL" id="AMC10228.1"/>
    </source>
</evidence>
<sequence>MTTELNKSELFRLAAVLYADNNYEVSTRVIHRKILDSALLDCDNNDLTIHKIIDYIEDKYSLLIGESEINDIIEKYPDSFLTNYHKDSKTICLSPKRRGNLESKIKKNNIDTYINLYILDKKGKGESIKKTLYDFLYHMFSINTASFQKLFDSKKDISTLISLQDSNFSTEQIDIINDFLNWDNTDKNKAIFDISSYALEFCLLTNKKGNSNLRLNNLKNKSFYLDTNVIYRAIGINGYDRKKRTSTFLNKFKEAGENLYISSITDEEFKNSIKFYIDKLKSAINPKSSSKVFLEFRSLKDIHSYYHNWRKDKTNSNLDLFQAYILSEYQIFIEHFNIKLDYKKPYDLDDKETDEYIKDLTSGISNSKPEGKRNYYQSTLNDAENILWIEEKRDGKVENIFDTKYFFISSDNQLRKWDYYRGFKTPIVLLPSQWMSILLRYFDRTKDDYKSFVSFLNLRNNEKVIEGEKLNLILTGISEMTSNVEQQRYLVSHLIEKDFEGIITSNSSDSDIINKSKEFAKTLLEKQVSNLSKKVENLEIETTKKEQIIGSTIKTAKSKKIHNKELENELTLAEKLNKKLIKENIKLIIEKGISKWRRILWLYIPLSLILIALYILALFFDDSNINIGRKILNHIDGQTSESTKNLLNTLFYLPIAAAGWMLWQSVNKFNNEKVDNKRKELKEKYENTTMAIVNTGFSDKNKG</sequence>
<feature type="coiled-coil region" evidence="1">
    <location>
        <begin position="521"/>
        <end position="583"/>
    </location>
</feature>
<keyword evidence="2" id="KW-0472">Membrane</keyword>
<gene>
    <name evidence="3" type="ORF">Lupro_02715</name>
</gene>
<keyword evidence="4" id="KW-1185">Reference proteome</keyword>